<dbReference type="InterPro" id="IPR001647">
    <property type="entry name" value="HTH_TetR"/>
</dbReference>
<feature type="DNA-binding region" description="H-T-H motif" evidence="2">
    <location>
        <begin position="28"/>
        <end position="47"/>
    </location>
</feature>
<dbReference type="SUPFAM" id="SSF46689">
    <property type="entry name" value="Homeodomain-like"/>
    <property type="match status" value="1"/>
</dbReference>
<dbReference type="EMBL" id="OBQF01000002">
    <property type="protein sequence ID" value="SOC40731.1"/>
    <property type="molecule type" value="Genomic_DNA"/>
</dbReference>
<feature type="domain" description="HTH tetR-type" evidence="3">
    <location>
        <begin position="5"/>
        <end position="65"/>
    </location>
</feature>
<dbReference type="PANTHER" id="PTHR43479">
    <property type="entry name" value="ACREF/ENVCD OPERON REPRESSOR-RELATED"/>
    <property type="match status" value="1"/>
</dbReference>
<dbReference type="InterPro" id="IPR050624">
    <property type="entry name" value="HTH-type_Tx_Regulator"/>
</dbReference>
<dbReference type="InterPro" id="IPR009057">
    <property type="entry name" value="Homeodomain-like_sf"/>
</dbReference>
<dbReference type="Proteomes" id="UP000219412">
    <property type="component" value="Unassembled WGS sequence"/>
</dbReference>
<keyword evidence="1 2" id="KW-0238">DNA-binding</keyword>
<dbReference type="AlphaFoldDB" id="A0A285UKG2"/>
<dbReference type="Pfam" id="PF14278">
    <property type="entry name" value="TetR_C_8"/>
    <property type="match status" value="1"/>
</dbReference>
<dbReference type="Gene3D" id="1.10.357.10">
    <property type="entry name" value="Tetracycline Repressor, domain 2"/>
    <property type="match status" value="1"/>
</dbReference>
<evidence type="ECO:0000259" key="3">
    <source>
        <dbReference type="PROSITE" id="PS50977"/>
    </source>
</evidence>
<evidence type="ECO:0000256" key="2">
    <source>
        <dbReference type="PROSITE-ProRule" id="PRU00335"/>
    </source>
</evidence>
<accession>A0A285UKG2</accession>
<reference evidence="5" key="1">
    <citation type="submission" date="2017-08" db="EMBL/GenBank/DDBJ databases">
        <authorList>
            <person name="Varghese N."/>
            <person name="Submissions S."/>
        </authorList>
    </citation>
    <scope>NUCLEOTIDE SEQUENCE [LARGE SCALE GENOMIC DNA]</scope>
    <source>
        <strain evidence="5">DSM 23173</strain>
    </source>
</reference>
<protein>
    <submittedName>
        <fullName evidence="4">TetR family transcriptional regulator</fullName>
    </submittedName>
</protein>
<evidence type="ECO:0000313" key="4">
    <source>
        <dbReference type="EMBL" id="SOC40731.1"/>
    </source>
</evidence>
<dbReference type="PANTHER" id="PTHR43479:SF7">
    <property type="entry name" value="TETR-FAMILY TRANSCRIPTIONAL REGULATOR"/>
    <property type="match status" value="1"/>
</dbReference>
<sequence>MMKEKSAEEKIKDAVVCLLQEKQFHKITITDVIKTAGINRSTYYYHYYELEKVLNEIIDVTIEELVRKMEESIQEPEVYNVSDQTLPSTLIMFKHIYEYKKYYVSLLNSDVSNQFSEKFIEAVKHFNRNLEVTFINPADVEIDYDMYTNFYAYAAFGQVQYWLKSGFKQTPEDMAEQLTHFLFLKLESIKVV</sequence>
<gene>
    <name evidence="4" type="ORF">SAMN05878391_1088</name>
</gene>
<evidence type="ECO:0000313" key="5">
    <source>
        <dbReference type="Proteomes" id="UP000219412"/>
    </source>
</evidence>
<dbReference type="PROSITE" id="PS50977">
    <property type="entry name" value="HTH_TETR_2"/>
    <property type="match status" value="1"/>
</dbReference>
<dbReference type="GO" id="GO:0003677">
    <property type="term" value="F:DNA binding"/>
    <property type="evidence" value="ECO:0007669"/>
    <property type="project" value="UniProtKB-UniRule"/>
</dbReference>
<evidence type="ECO:0000256" key="1">
    <source>
        <dbReference type="ARBA" id="ARBA00023125"/>
    </source>
</evidence>
<name>A0A285UKG2_9STAP</name>
<keyword evidence="5" id="KW-1185">Reference proteome</keyword>
<proteinExistence type="predicted"/>
<dbReference type="InterPro" id="IPR039532">
    <property type="entry name" value="TetR_C_Firmicutes"/>
</dbReference>
<organism evidence="4 5">
    <name type="scientific">Salinicoccus kekensis</name>
    <dbReference type="NCBI Taxonomy" id="714307"/>
    <lineage>
        <taxon>Bacteria</taxon>
        <taxon>Bacillati</taxon>
        <taxon>Bacillota</taxon>
        <taxon>Bacilli</taxon>
        <taxon>Bacillales</taxon>
        <taxon>Staphylococcaceae</taxon>
        <taxon>Salinicoccus</taxon>
    </lineage>
</organism>